<gene>
    <name evidence="3" type="ORF">SAMN04488128_106204</name>
</gene>
<name>A0A1T4TSP5_9BACT</name>
<dbReference type="Pfam" id="PF04773">
    <property type="entry name" value="FecR"/>
    <property type="match status" value="1"/>
</dbReference>
<dbReference type="Proteomes" id="UP000190367">
    <property type="component" value="Unassembled WGS sequence"/>
</dbReference>
<reference evidence="4" key="1">
    <citation type="submission" date="2017-02" db="EMBL/GenBank/DDBJ databases">
        <authorList>
            <person name="Varghese N."/>
            <person name="Submissions S."/>
        </authorList>
    </citation>
    <scope>NUCLEOTIDE SEQUENCE [LARGE SCALE GENOMIC DNA]</scope>
    <source>
        <strain evidence="4">DSM 22224</strain>
    </source>
</reference>
<evidence type="ECO:0000259" key="2">
    <source>
        <dbReference type="Pfam" id="PF16344"/>
    </source>
</evidence>
<dbReference type="PANTHER" id="PTHR30273:SF2">
    <property type="entry name" value="PROTEIN FECR"/>
    <property type="match status" value="1"/>
</dbReference>
<dbReference type="RefSeq" id="WP_078672566.1">
    <property type="nucleotide sequence ID" value="NZ_FUWZ01000006.1"/>
</dbReference>
<accession>A0A1T4TSP5</accession>
<keyword evidence="4" id="KW-1185">Reference proteome</keyword>
<evidence type="ECO:0000313" key="4">
    <source>
        <dbReference type="Proteomes" id="UP000190367"/>
    </source>
</evidence>
<feature type="domain" description="FecR protein" evidence="1">
    <location>
        <begin position="117"/>
        <end position="204"/>
    </location>
</feature>
<sequence>MQHPPPRIRELAQKWLQGNISAAELAEFNDWYNQFDDEKLILPADSDTPAVIRERILQRLTARIQDEQSLSAPAPKRSRWYAMAAAACLGGLVIVAGQHYGWWSSAPAIHQVNSGMAMQKVILPDSSIVWLKPDSHLQYPDHFGPNVRQVKLTGEALFEVTQRPHQPFVVEAGGYTAKVLGTSFNLRVVPATKGVELSVLTGKVAVAGSKEGQPKQTAVLAARQKLVADSNQFTVKAVVPREQSLLEAGTQYNMNFRRTTFAEVIQRLEEKFNISCQIESEGLPHCSLTVDLTDQSLRQSLDLIAATSNGRYQMQDGNITWSGEGCR</sequence>
<dbReference type="Pfam" id="PF16344">
    <property type="entry name" value="FecR_C"/>
    <property type="match status" value="1"/>
</dbReference>
<proteinExistence type="predicted"/>
<dbReference type="Gene3D" id="3.55.50.30">
    <property type="match status" value="1"/>
</dbReference>
<dbReference type="InterPro" id="IPR006860">
    <property type="entry name" value="FecR"/>
</dbReference>
<dbReference type="Gene3D" id="2.60.120.1440">
    <property type="match status" value="1"/>
</dbReference>
<evidence type="ECO:0000313" key="3">
    <source>
        <dbReference type="EMBL" id="SKA43503.1"/>
    </source>
</evidence>
<evidence type="ECO:0000259" key="1">
    <source>
        <dbReference type="Pfam" id="PF04773"/>
    </source>
</evidence>
<dbReference type="InterPro" id="IPR012373">
    <property type="entry name" value="Ferrdict_sens_TM"/>
</dbReference>
<organism evidence="3 4">
    <name type="scientific">Chitinophaga eiseniae</name>
    <dbReference type="NCBI Taxonomy" id="634771"/>
    <lineage>
        <taxon>Bacteria</taxon>
        <taxon>Pseudomonadati</taxon>
        <taxon>Bacteroidota</taxon>
        <taxon>Chitinophagia</taxon>
        <taxon>Chitinophagales</taxon>
        <taxon>Chitinophagaceae</taxon>
        <taxon>Chitinophaga</taxon>
    </lineage>
</organism>
<dbReference type="GO" id="GO:0016989">
    <property type="term" value="F:sigma factor antagonist activity"/>
    <property type="evidence" value="ECO:0007669"/>
    <property type="project" value="TreeGrafter"/>
</dbReference>
<dbReference type="AlphaFoldDB" id="A0A1T4TSP5"/>
<dbReference type="InterPro" id="IPR032508">
    <property type="entry name" value="FecR_C"/>
</dbReference>
<dbReference type="PANTHER" id="PTHR30273">
    <property type="entry name" value="PERIPLASMIC SIGNAL SENSOR AND SIGMA FACTOR ACTIVATOR FECR-RELATED"/>
    <property type="match status" value="1"/>
</dbReference>
<dbReference type="STRING" id="634771.SAMN04488128_106204"/>
<feature type="domain" description="Protein FecR C-terminal" evidence="2">
    <location>
        <begin position="254"/>
        <end position="320"/>
    </location>
</feature>
<protein>
    <submittedName>
        <fullName evidence="3">Ferric-dicitrate binding protein FerR, regulates iron transport through sigma-19</fullName>
    </submittedName>
</protein>
<dbReference type="OrthoDB" id="645173at2"/>
<dbReference type="PIRSF" id="PIRSF018266">
    <property type="entry name" value="FecR"/>
    <property type="match status" value="1"/>
</dbReference>
<dbReference type="EMBL" id="FUWZ01000006">
    <property type="protein sequence ID" value="SKA43503.1"/>
    <property type="molecule type" value="Genomic_DNA"/>
</dbReference>